<evidence type="ECO:0000313" key="2">
    <source>
        <dbReference type="Proteomes" id="UP000024635"/>
    </source>
</evidence>
<evidence type="ECO:0000313" key="1">
    <source>
        <dbReference type="EMBL" id="EYC45926.1"/>
    </source>
</evidence>
<dbReference type="AlphaFoldDB" id="A0A016X242"/>
<organism evidence="1 2">
    <name type="scientific">Ancylostoma ceylanicum</name>
    <dbReference type="NCBI Taxonomy" id="53326"/>
    <lineage>
        <taxon>Eukaryota</taxon>
        <taxon>Metazoa</taxon>
        <taxon>Ecdysozoa</taxon>
        <taxon>Nematoda</taxon>
        <taxon>Chromadorea</taxon>
        <taxon>Rhabditida</taxon>
        <taxon>Rhabditina</taxon>
        <taxon>Rhabditomorpha</taxon>
        <taxon>Strongyloidea</taxon>
        <taxon>Ancylostomatidae</taxon>
        <taxon>Ancylostomatinae</taxon>
        <taxon>Ancylostoma</taxon>
    </lineage>
</organism>
<proteinExistence type="predicted"/>
<reference evidence="2" key="1">
    <citation type="journal article" date="2015" name="Nat. Genet.">
        <title>The genome and transcriptome of the zoonotic hookworm Ancylostoma ceylanicum identify infection-specific gene families.</title>
        <authorList>
            <person name="Schwarz E.M."/>
            <person name="Hu Y."/>
            <person name="Antoshechkin I."/>
            <person name="Miller M.M."/>
            <person name="Sternberg P.W."/>
            <person name="Aroian R.V."/>
        </authorList>
    </citation>
    <scope>NUCLEOTIDE SEQUENCE</scope>
    <source>
        <strain evidence="2">HY135</strain>
    </source>
</reference>
<comment type="caution">
    <text evidence="1">The sequence shown here is derived from an EMBL/GenBank/DDBJ whole genome shotgun (WGS) entry which is preliminary data.</text>
</comment>
<dbReference type="EMBL" id="JARK01000013">
    <property type="protein sequence ID" value="EYC45926.1"/>
    <property type="molecule type" value="Genomic_DNA"/>
</dbReference>
<name>A0A016X242_9BILA</name>
<accession>A0A016X242</accession>
<keyword evidence="2" id="KW-1185">Reference proteome</keyword>
<sequence>MYCRECATSELPQNLYMKNISTESRDYFNHTYEKRHTIRFNNQSNPMFRVKLHETHFVSREIVAFERTQQPVTCQNMSGL</sequence>
<dbReference type="Proteomes" id="UP000024635">
    <property type="component" value="Unassembled WGS sequence"/>
</dbReference>
<gene>
    <name evidence="1" type="primary">Acey_s0413.g1015</name>
    <name evidence="1" type="ORF">Y032_0413g1015</name>
</gene>
<protein>
    <submittedName>
        <fullName evidence="1">Uncharacterized protein</fullName>
    </submittedName>
</protein>